<gene>
    <name evidence="8" type="ORF">AFUS01_LOCUS22218</name>
</gene>
<evidence type="ECO:0000259" key="7">
    <source>
        <dbReference type="Pfam" id="PF01699"/>
    </source>
</evidence>
<dbReference type="GO" id="GO:0005886">
    <property type="term" value="C:plasma membrane"/>
    <property type="evidence" value="ECO:0007669"/>
    <property type="project" value="TreeGrafter"/>
</dbReference>
<organism evidence="8 9">
    <name type="scientific">Allacma fusca</name>
    <dbReference type="NCBI Taxonomy" id="39272"/>
    <lineage>
        <taxon>Eukaryota</taxon>
        <taxon>Metazoa</taxon>
        <taxon>Ecdysozoa</taxon>
        <taxon>Arthropoda</taxon>
        <taxon>Hexapoda</taxon>
        <taxon>Collembola</taxon>
        <taxon>Symphypleona</taxon>
        <taxon>Sminthuridae</taxon>
        <taxon>Allacma</taxon>
    </lineage>
</organism>
<keyword evidence="4" id="KW-0812">Transmembrane</keyword>
<dbReference type="PANTHER" id="PTHR10846">
    <property type="entry name" value="SODIUM/POTASSIUM/CALCIUM EXCHANGER"/>
    <property type="match status" value="1"/>
</dbReference>
<evidence type="ECO:0000256" key="5">
    <source>
        <dbReference type="ARBA" id="ARBA00022989"/>
    </source>
</evidence>
<dbReference type="Pfam" id="PF01699">
    <property type="entry name" value="Na_Ca_ex"/>
    <property type="match status" value="1"/>
</dbReference>
<evidence type="ECO:0000256" key="3">
    <source>
        <dbReference type="ARBA" id="ARBA00022449"/>
    </source>
</evidence>
<dbReference type="InterPro" id="IPR004481">
    <property type="entry name" value="K/Na/Ca-exchanger"/>
</dbReference>
<evidence type="ECO:0000313" key="8">
    <source>
        <dbReference type="EMBL" id="CAG7733795.1"/>
    </source>
</evidence>
<keyword evidence="6" id="KW-0472">Membrane</keyword>
<comment type="subcellular location">
    <subcellularLocation>
        <location evidence="1">Membrane</location>
        <topology evidence="1">Multi-pass membrane protein</topology>
    </subcellularLocation>
</comment>
<reference evidence="8" key="1">
    <citation type="submission" date="2021-06" db="EMBL/GenBank/DDBJ databases">
        <authorList>
            <person name="Hodson N. C."/>
            <person name="Mongue J. A."/>
            <person name="Jaron S. K."/>
        </authorList>
    </citation>
    <scope>NUCLEOTIDE SEQUENCE</scope>
</reference>
<feature type="non-terminal residue" evidence="8">
    <location>
        <position position="40"/>
    </location>
</feature>
<accession>A0A8J2KWR2</accession>
<evidence type="ECO:0000256" key="2">
    <source>
        <dbReference type="ARBA" id="ARBA00005364"/>
    </source>
</evidence>
<dbReference type="AlphaFoldDB" id="A0A8J2KWR2"/>
<protein>
    <recommendedName>
        <fullName evidence="7">Sodium/calcium exchanger membrane region domain-containing protein</fullName>
    </recommendedName>
</protein>
<feature type="domain" description="Sodium/calcium exchanger membrane region" evidence="7">
    <location>
        <begin position="2"/>
        <end position="40"/>
    </location>
</feature>
<dbReference type="GO" id="GO:0006874">
    <property type="term" value="P:intracellular calcium ion homeostasis"/>
    <property type="evidence" value="ECO:0007669"/>
    <property type="project" value="TreeGrafter"/>
</dbReference>
<proteinExistence type="inferred from homology"/>
<dbReference type="OrthoDB" id="2127281at2759"/>
<dbReference type="InterPro" id="IPR004837">
    <property type="entry name" value="NaCa_Exmemb"/>
</dbReference>
<keyword evidence="3" id="KW-0050">Antiport</keyword>
<evidence type="ECO:0000313" key="9">
    <source>
        <dbReference type="Proteomes" id="UP000708208"/>
    </source>
</evidence>
<dbReference type="GO" id="GO:0005262">
    <property type="term" value="F:calcium channel activity"/>
    <property type="evidence" value="ECO:0007669"/>
    <property type="project" value="TreeGrafter"/>
</dbReference>
<evidence type="ECO:0000256" key="4">
    <source>
        <dbReference type="ARBA" id="ARBA00022692"/>
    </source>
</evidence>
<comment type="similarity">
    <text evidence="2">Belongs to the Ca(2+):cation antiporter (CaCA) (TC 2.A.19) family. SLC24A subfamily.</text>
</comment>
<dbReference type="GO" id="GO:0008273">
    <property type="term" value="F:calcium, potassium:sodium antiporter activity"/>
    <property type="evidence" value="ECO:0007669"/>
    <property type="project" value="TreeGrafter"/>
</dbReference>
<sequence length="40" mass="4057">MPTDVAGATFMAIATSAPELFTNIIGTFITKGDIGIGTIV</sequence>
<dbReference type="EMBL" id="CAJVCH010256290">
    <property type="protein sequence ID" value="CAG7733795.1"/>
    <property type="molecule type" value="Genomic_DNA"/>
</dbReference>
<keyword evidence="3" id="KW-0813">Transport</keyword>
<comment type="caution">
    <text evidence="8">The sequence shown here is derived from an EMBL/GenBank/DDBJ whole genome shotgun (WGS) entry which is preliminary data.</text>
</comment>
<dbReference type="PANTHER" id="PTHR10846:SF73">
    <property type="entry name" value="SODIUM_CALCIUM EXCHANGER MEMBRANE REGION DOMAIN-CONTAINING PROTEIN"/>
    <property type="match status" value="1"/>
</dbReference>
<keyword evidence="5" id="KW-1133">Transmembrane helix</keyword>
<evidence type="ECO:0000256" key="1">
    <source>
        <dbReference type="ARBA" id="ARBA00004141"/>
    </source>
</evidence>
<evidence type="ECO:0000256" key="6">
    <source>
        <dbReference type="ARBA" id="ARBA00023136"/>
    </source>
</evidence>
<keyword evidence="9" id="KW-1185">Reference proteome</keyword>
<dbReference type="Proteomes" id="UP000708208">
    <property type="component" value="Unassembled WGS sequence"/>
</dbReference>
<name>A0A8J2KWR2_9HEXA</name>